<dbReference type="PANTHER" id="PTHR36091:SF1">
    <property type="entry name" value="ALTERED INHERITANCE OF MITOCHONDRIA PROTEIN 9, MITOCHONDRIAL"/>
    <property type="match status" value="1"/>
</dbReference>
<evidence type="ECO:0000313" key="9">
    <source>
        <dbReference type="Proteomes" id="UP000837801"/>
    </source>
</evidence>
<accession>A0A9P0QVQ7</accession>
<proteinExistence type="inferred from homology"/>
<evidence type="ECO:0000259" key="7">
    <source>
        <dbReference type="Pfam" id="PF01636"/>
    </source>
</evidence>
<dbReference type="InterPro" id="IPR051035">
    <property type="entry name" value="Mito_inheritance_9"/>
</dbReference>
<comment type="subcellular location">
    <subcellularLocation>
        <location evidence="1">Mitochondrion</location>
    </subcellularLocation>
</comment>
<dbReference type="InterPro" id="IPR002575">
    <property type="entry name" value="Aminoglycoside_PTrfase"/>
</dbReference>
<dbReference type="PANTHER" id="PTHR36091">
    <property type="entry name" value="ALTERED INHERITANCE OF MITOCHONDRIA PROTEIN 9, MITOCHONDRIAL"/>
    <property type="match status" value="1"/>
</dbReference>
<protein>
    <recommendedName>
        <fullName evidence="3">Altered inheritance of mitochondria protein 9, mitochondrial</fullName>
    </recommendedName>
    <alternativeName>
        <fullName evidence="6">Found in mitochondrial proteome protein 29</fullName>
    </alternativeName>
</protein>
<dbReference type="OrthoDB" id="2968323at2759"/>
<dbReference type="InterPro" id="IPR011009">
    <property type="entry name" value="Kinase-like_dom_sf"/>
</dbReference>
<dbReference type="Pfam" id="PF01636">
    <property type="entry name" value="APH"/>
    <property type="match status" value="1"/>
</dbReference>
<sequence length="640" mass="72763">MLRSFGGRVSTVSRLVKGAQISRNLGPSILAIRYNSSSKLDSKPSEVFTKISDSEDPQRNPFFQYSWGSWMKNDQIERKRRETKFSIEGFTSILQEICSKENPSSVKAPTLLNDGTTVLSNNLTEDIIGKFTNIKGNAMVKSIASIHEGKHNRIYKVTLSSGKDLVLRIPYPLEQQYSTALMVKSEVATLDFLDLKLGVKVPKVVAYGFDRDNALKSPFILMEHIEGELLMKQWEPLVEGEVTDEATKATLNKVINPIADFYEKLLSVTFNRFGSLYFYNDVVDPKDQAVLPYDGETDSSLVNRWRIGPITERIYHKNKSSLTKSHLQPYLGPWEKDAPLKLIKDVAGVQLEALRHRLSLAEAGSSRIVEDTELLKRAIKTFENLKTVSEKLLSPTSSAIVNVDDLFKPRLFVPDLDPLNVVVQKDSGTPYFVDFENTSIKPFALASHPAFVAYQGAKVYDLEEDIPGYKDMDEVEQQQYQFMYYKTRNERLWEVALNERRHDLIAVASPHIKILKSPYLQAVDFKQDKDYLYVEGAIVQLQAMWDAYVANELVNTTESEFPIQYTAEFLDEYQSDLETYQMESVSTPFAATGGWVPQDMFNNLKDQGIIVEDGNGNYKIETEKALEQTEEEKMEAENKK</sequence>
<evidence type="ECO:0000256" key="3">
    <source>
        <dbReference type="ARBA" id="ARBA00016197"/>
    </source>
</evidence>
<keyword evidence="9" id="KW-1185">Reference proteome</keyword>
<evidence type="ECO:0000256" key="2">
    <source>
        <dbReference type="ARBA" id="ARBA00005543"/>
    </source>
</evidence>
<comment type="caution">
    <text evidence="8">The sequence shown here is derived from an EMBL/GenBank/DDBJ whole genome shotgun (WGS) entry which is preliminary data.</text>
</comment>
<dbReference type="EMBL" id="CAKXYY010000037">
    <property type="protein sequence ID" value="CAH2355897.1"/>
    <property type="molecule type" value="Genomic_DNA"/>
</dbReference>
<gene>
    <name evidence="8" type="ORF">CLIB1423_37S00628</name>
</gene>
<evidence type="ECO:0000256" key="4">
    <source>
        <dbReference type="ARBA" id="ARBA00022946"/>
    </source>
</evidence>
<evidence type="ECO:0000256" key="1">
    <source>
        <dbReference type="ARBA" id="ARBA00004173"/>
    </source>
</evidence>
<keyword evidence="5" id="KW-0496">Mitochondrion</keyword>
<dbReference type="AlphaFoldDB" id="A0A9P0QVQ7"/>
<keyword evidence="4" id="KW-0809">Transit peptide</keyword>
<dbReference type="Gene3D" id="3.30.200.20">
    <property type="entry name" value="Phosphorylase Kinase, domain 1"/>
    <property type="match status" value="1"/>
</dbReference>
<comment type="similarity">
    <text evidence="2">Belongs to the AIM9 family.</text>
</comment>
<dbReference type="Proteomes" id="UP000837801">
    <property type="component" value="Unassembled WGS sequence"/>
</dbReference>
<dbReference type="SUPFAM" id="SSF56112">
    <property type="entry name" value="Protein kinase-like (PK-like)"/>
    <property type="match status" value="1"/>
</dbReference>
<name>A0A9P0QVQ7_9ASCO</name>
<evidence type="ECO:0000313" key="8">
    <source>
        <dbReference type="EMBL" id="CAH2355897.1"/>
    </source>
</evidence>
<organism evidence="8 9">
    <name type="scientific">[Candida] railenensis</name>
    <dbReference type="NCBI Taxonomy" id="45579"/>
    <lineage>
        <taxon>Eukaryota</taxon>
        <taxon>Fungi</taxon>
        <taxon>Dikarya</taxon>
        <taxon>Ascomycota</taxon>
        <taxon>Saccharomycotina</taxon>
        <taxon>Pichiomycetes</taxon>
        <taxon>Debaryomycetaceae</taxon>
        <taxon>Kurtzmaniella</taxon>
    </lineage>
</organism>
<feature type="domain" description="Aminoglycoside phosphotransferase" evidence="7">
    <location>
        <begin position="144"/>
        <end position="232"/>
    </location>
</feature>
<dbReference type="GO" id="GO:0005739">
    <property type="term" value="C:mitochondrion"/>
    <property type="evidence" value="ECO:0007669"/>
    <property type="project" value="UniProtKB-SubCell"/>
</dbReference>
<evidence type="ECO:0000256" key="5">
    <source>
        <dbReference type="ARBA" id="ARBA00023128"/>
    </source>
</evidence>
<evidence type="ECO:0000256" key="6">
    <source>
        <dbReference type="ARBA" id="ARBA00031849"/>
    </source>
</evidence>
<reference evidence="8" key="1">
    <citation type="submission" date="2022-03" db="EMBL/GenBank/DDBJ databases">
        <authorList>
            <person name="Legras J.-L."/>
            <person name="Devillers H."/>
            <person name="Grondin C."/>
        </authorList>
    </citation>
    <scope>NUCLEOTIDE SEQUENCE</scope>
    <source>
        <strain evidence="8">CLIB 1423</strain>
    </source>
</reference>